<reference evidence="2" key="1">
    <citation type="journal article" date="2011" name="PLoS Genet.">
        <title>Genomic analysis of the necrotrophic fungal pathogens Sclerotinia sclerotiorum and Botrytis cinerea.</title>
        <authorList>
            <person name="Amselem J."/>
            <person name="Cuomo C.A."/>
            <person name="van Kan J.A."/>
            <person name="Viaud M."/>
            <person name="Benito E.P."/>
            <person name="Couloux A."/>
            <person name="Coutinho P.M."/>
            <person name="de Vries R.P."/>
            <person name="Dyer P.S."/>
            <person name="Fillinger S."/>
            <person name="Fournier E."/>
            <person name="Gout L."/>
            <person name="Hahn M."/>
            <person name="Kohn L."/>
            <person name="Lapalu N."/>
            <person name="Plummer K.M."/>
            <person name="Pradier J.M."/>
            <person name="Quevillon E."/>
            <person name="Sharon A."/>
            <person name="Simon A."/>
            <person name="ten Have A."/>
            <person name="Tudzynski B."/>
            <person name="Tudzynski P."/>
            <person name="Wincker P."/>
            <person name="Andrew M."/>
            <person name="Anthouard V."/>
            <person name="Beever R.E."/>
            <person name="Beffa R."/>
            <person name="Benoit I."/>
            <person name="Bouzid O."/>
            <person name="Brault B."/>
            <person name="Chen Z."/>
            <person name="Choquer M."/>
            <person name="Collemare J."/>
            <person name="Cotton P."/>
            <person name="Danchin E.G."/>
            <person name="Da Silva C."/>
            <person name="Gautier A."/>
            <person name="Giraud C."/>
            <person name="Giraud T."/>
            <person name="Gonzalez C."/>
            <person name="Grossetete S."/>
            <person name="Guldener U."/>
            <person name="Henrissat B."/>
            <person name="Howlett B.J."/>
            <person name="Kodira C."/>
            <person name="Kretschmer M."/>
            <person name="Lappartient A."/>
            <person name="Leroch M."/>
            <person name="Levis C."/>
            <person name="Mauceli E."/>
            <person name="Neuveglise C."/>
            <person name="Oeser B."/>
            <person name="Pearson M."/>
            <person name="Poulain J."/>
            <person name="Poussereau N."/>
            <person name="Quesneville H."/>
            <person name="Rascle C."/>
            <person name="Schumacher J."/>
            <person name="Segurens B."/>
            <person name="Sexton A."/>
            <person name="Silva E."/>
            <person name="Sirven C."/>
            <person name="Soanes D.M."/>
            <person name="Talbot N.J."/>
            <person name="Templeton M."/>
            <person name="Yandava C."/>
            <person name="Yarden O."/>
            <person name="Zeng Q."/>
            <person name="Rollins J.A."/>
            <person name="Lebrun M.H."/>
            <person name="Dickman M."/>
        </authorList>
    </citation>
    <scope>NUCLEOTIDE SEQUENCE [LARGE SCALE GENOMIC DNA]</scope>
    <source>
        <strain evidence="2">T4</strain>
    </source>
</reference>
<name>G2YFA0_BOTF4</name>
<dbReference type="AlphaFoldDB" id="G2YFA0"/>
<evidence type="ECO:0000313" key="1">
    <source>
        <dbReference type="EMBL" id="CCD50307.1"/>
    </source>
</evidence>
<sequence length="38" mass="4323">MSSSKNIKINMSSTTYLLKTALFQSAPEKGYTYFINLM</sequence>
<organism evidence="1 2">
    <name type="scientific">Botryotinia fuckeliana (strain T4)</name>
    <name type="common">Noble rot fungus</name>
    <name type="synonym">Botrytis cinerea</name>
    <dbReference type="NCBI Taxonomy" id="999810"/>
    <lineage>
        <taxon>Eukaryota</taxon>
        <taxon>Fungi</taxon>
        <taxon>Dikarya</taxon>
        <taxon>Ascomycota</taxon>
        <taxon>Pezizomycotina</taxon>
        <taxon>Leotiomycetes</taxon>
        <taxon>Helotiales</taxon>
        <taxon>Sclerotiniaceae</taxon>
        <taxon>Botrytis</taxon>
    </lineage>
</organism>
<dbReference type="HOGENOM" id="CLU_3335480_0_0_1"/>
<dbReference type="Proteomes" id="UP000008177">
    <property type="component" value="Unplaced contigs"/>
</dbReference>
<dbReference type="InParanoid" id="G2YFA0"/>
<dbReference type="EMBL" id="FQ790325">
    <property type="protein sequence ID" value="CCD50307.1"/>
    <property type="molecule type" value="Genomic_DNA"/>
</dbReference>
<proteinExistence type="predicted"/>
<accession>G2YFA0</accession>
<evidence type="ECO:0000313" key="2">
    <source>
        <dbReference type="Proteomes" id="UP000008177"/>
    </source>
</evidence>
<protein>
    <submittedName>
        <fullName evidence="1">Uncharacterized protein</fullName>
    </submittedName>
</protein>
<gene>
    <name evidence="1" type="ORF">BofuT4_uP089940.1</name>
</gene>